<dbReference type="Proteomes" id="UP001408356">
    <property type="component" value="Unassembled WGS sequence"/>
</dbReference>
<evidence type="ECO:0000256" key="3">
    <source>
        <dbReference type="ARBA" id="ARBA00023015"/>
    </source>
</evidence>
<proteinExistence type="predicted"/>
<keyword evidence="5" id="KW-0539">Nucleus</keyword>
<feature type="compositionally biased region" description="Low complexity" evidence="6">
    <location>
        <begin position="63"/>
        <end position="83"/>
    </location>
</feature>
<evidence type="ECO:0000256" key="1">
    <source>
        <dbReference type="ARBA" id="ARBA00022723"/>
    </source>
</evidence>
<evidence type="ECO:0000256" key="4">
    <source>
        <dbReference type="ARBA" id="ARBA00023163"/>
    </source>
</evidence>
<dbReference type="PANTHER" id="PTHR47660:SF7">
    <property type="entry name" value="TRANSCRIPTION FACTOR WITH C2H2 AND ZN(2)-CYS(6) DNA BINDING DOMAIN (EUROFUNG)"/>
    <property type="match status" value="1"/>
</dbReference>
<comment type="caution">
    <text evidence="8">The sequence shown here is derived from an EMBL/GenBank/DDBJ whole genome shotgun (WGS) entry which is preliminary data.</text>
</comment>
<dbReference type="CDD" id="cd12148">
    <property type="entry name" value="fungal_TF_MHR"/>
    <property type="match status" value="1"/>
</dbReference>
<feature type="domain" description="Xylanolytic transcriptional activator regulatory" evidence="7">
    <location>
        <begin position="195"/>
        <end position="275"/>
    </location>
</feature>
<dbReference type="InterPro" id="IPR007219">
    <property type="entry name" value="XnlR_reg_dom"/>
</dbReference>
<reference evidence="8 9" key="1">
    <citation type="journal article" date="2024" name="J. Plant Pathol.">
        <title>Sequence and assembly of the genome of Seiridium unicorne, isolate CBS 538.82, causal agent of cypress canker disease.</title>
        <authorList>
            <person name="Scali E."/>
            <person name="Rocca G.D."/>
            <person name="Danti R."/>
            <person name="Garbelotto M."/>
            <person name="Barberini S."/>
            <person name="Baroncelli R."/>
            <person name="Emiliani G."/>
        </authorList>
    </citation>
    <scope>NUCLEOTIDE SEQUENCE [LARGE SCALE GENOMIC DNA]</scope>
    <source>
        <strain evidence="8 9">BM-138-508</strain>
    </source>
</reference>
<keyword evidence="4" id="KW-0804">Transcription</keyword>
<gene>
    <name evidence="8" type="ORF">SUNI508_04974</name>
</gene>
<accession>A0ABR2V740</accession>
<evidence type="ECO:0000256" key="6">
    <source>
        <dbReference type="SAM" id="MobiDB-lite"/>
    </source>
</evidence>
<evidence type="ECO:0000313" key="8">
    <source>
        <dbReference type="EMBL" id="KAK9422295.1"/>
    </source>
</evidence>
<evidence type="ECO:0000313" key="9">
    <source>
        <dbReference type="Proteomes" id="UP001408356"/>
    </source>
</evidence>
<evidence type="ECO:0000256" key="5">
    <source>
        <dbReference type="ARBA" id="ARBA00023242"/>
    </source>
</evidence>
<dbReference type="PANTHER" id="PTHR47660">
    <property type="entry name" value="TRANSCRIPTION FACTOR WITH C2H2 AND ZN(2)-CYS(6) DNA BINDING DOMAIN (EUROFUNG)-RELATED-RELATED"/>
    <property type="match status" value="1"/>
</dbReference>
<feature type="region of interest" description="Disordered" evidence="6">
    <location>
        <begin position="56"/>
        <end position="85"/>
    </location>
</feature>
<name>A0ABR2V740_9PEZI</name>
<sequence length="658" mass="73508">MSSYSSFGNIPIGIPEQSLFNQPAGPLDPYGGENAEVTRLTTQEPNQSTIQSTLMNHPMAAPSPGGTIQSSSQGSSTGTKASTRTGLYATSTDGARIACTARTERPHHMIYGTTPLGSISDTREKVVDDALDFQFPSLDEIIPPDTDFSSNLIDSATYDTIIQQFHRLCRGQIHLYSLYQSQSFPTMAHMNFFVGLYFEYFDPILPIIHQETDLHTSWILTLAVCAIGCQYTRTREFDNCVRPLHEFLRRALAFEIESSIWASWDLRLMQALVLIYHFGEKSVLCTDPPGHELPNDGLWACRSANEWTEGLSIYDSTTTLNAAVNSLFVDKELKSDIGGLASLLILHGIYQEILKVKGYHARSLSSWVPSMQWPSQSPSDSHNLRASESEGAFNISNWRNAALDCVDILHWSANATIAKAAGIEHPNVLHLHFARVVLLAPYQSIQTLARSIVDTYTQPRSNDRLTSRDEVALAEQDILRWAQQDEHKARYSRDGFYEPVSAYLVTLTLWAYSSYSSRARPANGQHRGFQSRPENSQPCNGHKFATAATVRDSIQPDDRIDDPLCVVDIEDDENREPTFIRLDRPNDDEMVQLFVRKGRPSTMTAHIAGVGNICSALGPIKILREGRKILSNVSSAWGRNREQISILEAMEKTMMGKR</sequence>
<keyword evidence="3" id="KW-0805">Transcription regulation</keyword>
<organism evidence="8 9">
    <name type="scientific">Seiridium unicorne</name>
    <dbReference type="NCBI Taxonomy" id="138068"/>
    <lineage>
        <taxon>Eukaryota</taxon>
        <taxon>Fungi</taxon>
        <taxon>Dikarya</taxon>
        <taxon>Ascomycota</taxon>
        <taxon>Pezizomycotina</taxon>
        <taxon>Sordariomycetes</taxon>
        <taxon>Xylariomycetidae</taxon>
        <taxon>Amphisphaeriales</taxon>
        <taxon>Sporocadaceae</taxon>
        <taxon>Seiridium</taxon>
    </lineage>
</organism>
<keyword evidence="2" id="KW-0862">Zinc</keyword>
<dbReference type="Pfam" id="PF04082">
    <property type="entry name" value="Fungal_trans"/>
    <property type="match status" value="1"/>
</dbReference>
<feature type="region of interest" description="Disordered" evidence="6">
    <location>
        <begin position="521"/>
        <end position="542"/>
    </location>
</feature>
<evidence type="ECO:0000256" key="2">
    <source>
        <dbReference type="ARBA" id="ARBA00022833"/>
    </source>
</evidence>
<protein>
    <recommendedName>
        <fullName evidence="7">Xylanolytic transcriptional activator regulatory domain-containing protein</fullName>
    </recommendedName>
</protein>
<keyword evidence="9" id="KW-1185">Reference proteome</keyword>
<dbReference type="EMBL" id="JARVKF010000124">
    <property type="protein sequence ID" value="KAK9422295.1"/>
    <property type="molecule type" value="Genomic_DNA"/>
</dbReference>
<keyword evidence="1" id="KW-0479">Metal-binding</keyword>
<evidence type="ECO:0000259" key="7">
    <source>
        <dbReference type="Pfam" id="PF04082"/>
    </source>
</evidence>